<comment type="caution">
    <text evidence="2">The sequence shown here is derived from an EMBL/GenBank/DDBJ whole genome shotgun (WGS) entry which is preliminary data.</text>
</comment>
<dbReference type="EMBL" id="JAUSVL010000001">
    <property type="protein sequence ID" value="MDQ0291344.1"/>
    <property type="molecule type" value="Genomic_DNA"/>
</dbReference>
<dbReference type="Proteomes" id="UP001238163">
    <property type="component" value="Unassembled WGS sequence"/>
</dbReference>
<dbReference type="InterPro" id="IPR008979">
    <property type="entry name" value="Galactose-bd-like_sf"/>
</dbReference>
<dbReference type="AlphaFoldDB" id="A0AAE3VJ05"/>
<feature type="signal peptide" evidence="1">
    <location>
        <begin position="1"/>
        <end position="23"/>
    </location>
</feature>
<dbReference type="SUPFAM" id="SSF49785">
    <property type="entry name" value="Galactose-binding domain-like"/>
    <property type="match status" value="1"/>
</dbReference>
<reference evidence="2" key="1">
    <citation type="submission" date="2023-07" db="EMBL/GenBank/DDBJ databases">
        <title>Genomic Encyclopedia of Type Strains, Phase IV (KMG-IV): sequencing the most valuable type-strain genomes for metagenomic binning, comparative biology and taxonomic classification.</title>
        <authorList>
            <person name="Goeker M."/>
        </authorList>
    </citation>
    <scope>NUCLEOTIDE SEQUENCE</scope>
    <source>
        <strain evidence="2">DSM 24202</strain>
    </source>
</reference>
<evidence type="ECO:0000256" key="1">
    <source>
        <dbReference type="SAM" id="SignalP"/>
    </source>
</evidence>
<evidence type="ECO:0008006" key="4">
    <source>
        <dbReference type="Google" id="ProtNLM"/>
    </source>
</evidence>
<keyword evidence="3" id="KW-1185">Reference proteome</keyword>
<feature type="chain" id="PRO_5042265196" description="CBM11 domain-containing protein" evidence="1">
    <location>
        <begin position="24"/>
        <end position="358"/>
    </location>
</feature>
<accession>A0AAE3VJ05</accession>
<gene>
    <name evidence="2" type="ORF">J3R75_003451</name>
</gene>
<evidence type="ECO:0000313" key="2">
    <source>
        <dbReference type="EMBL" id="MDQ0291344.1"/>
    </source>
</evidence>
<dbReference type="RefSeq" id="WP_307264002.1">
    <property type="nucleotide sequence ID" value="NZ_JAUSVL010000001.1"/>
</dbReference>
<proteinExistence type="predicted"/>
<evidence type="ECO:0000313" key="3">
    <source>
        <dbReference type="Proteomes" id="UP001238163"/>
    </source>
</evidence>
<sequence length="358" mass="38071">MLNARTTRLFLLALPAMLSVLMAQDAFMPLCADGGVVKAALQPAVGVDASLAALPAGEAGGPLWRIAFTKKGAERRFVPLTIEAPAAMPAFKALEVTVAANADEAVAIRPAIMFFDKNGDAWYRYGTPVGTDGKAATLRMNLVSLRRTNFSSGAGKELDWSGLSHFWVGFLADGEGAGRVELSNASLTSRPYVPTAPLEIALLPIQKWSLGIDKAATQSTAMVKDGDVDVPTVSFRFPLNRHMFVTPVMPLPEAEYASYKGLRLTYKAKVPAGIKGLLIMLGEGGGSFYTTVAVPPSADWRSIELPFDSFMMASWSKKLSGSDLDVSNIKSITIGCHGSATGDNGEGEIAVKKLELMP</sequence>
<name>A0AAE3VJ05_9BACT</name>
<keyword evidence="1" id="KW-0732">Signal</keyword>
<organism evidence="2 3">
    <name type="scientific">Oligosphaera ethanolica</name>
    <dbReference type="NCBI Taxonomy" id="760260"/>
    <lineage>
        <taxon>Bacteria</taxon>
        <taxon>Pseudomonadati</taxon>
        <taxon>Lentisphaerota</taxon>
        <taxon>Oligosphaeria</taxon>
        <taxon>Oligosphaerales</taxon>
        <taxon>Oligosphaeraceae</taxon>
        <taxon>Oligosphaera</taxon>
    </lineage>
</organism>
<protein>
    <recommendedName>
        <fullName evidence="4">CBM11 domain-containing protein</fullName>
    </recommendedName>
</protein>